<name>A0A4P9YFR9_ROZAC</name>
<dbReference type="PANTHER" id="PTHR28637">
    <property type="entry name" value="DNA REPLICATION FACTOR CDT1"/>
    <property type="match status" value="1"/>
</dbReference>
<feature type="region of interest" description="Disordered" evidence="3">
    <location>
        <begin position="54"/>
        <end position="80"/>
    </location>
</feature>
<dbReference type="InterPro" id="IPR036390">
    <property type="entry name" value="WH_DNA-bd_sf"/>
</dbReference>
<proteinExistence type="inferred from homology"/>
<dbReference type="InterPro" id="IPR045173">
    <property type="entry name" value="Cdt1"/>
</dbReference>
<evidence type="ECO:0000313" key="6">
    <source>
        <dbReference type="Proteomes" id="UP000281549"/>
    </source>
</evidence>
<evidence type="ECO:0000256" key="1">
    <source>
        <dbReference type="ARBA" id="ARBA00008356"/>
    </source>
</evidence>
<evidence type="ECO:0000256" key="3">
    <source>
        <dbReference type="SAM" id="MobiDB-lite"/>
    </source>
</evidence>
<dbReference type="Proteomes" id="UP000281549">
    <property type="component" value="Unassembled WGS sequence"/>
</dbReference>
<reference evidence="6" key="1">
    <citation type="journal article" date="2018" name="Nat. Microbiol.">
        <title>Leveraging single-cell genomics to expand the fungal tree of life.</title>
        <authorList>
            <person name="Ahrendt S.R."/>
            <person name="Quandt C.A."/>
            <person name="Ciobanu D."/>
            <person name="Clum A."/>
            <person name="Salamov A."/>
            <person name="Andreopoulos B."/>
            <person name="Cheng J.F."/>
            <person name="Woyke T."/>
            <person name="Pelin A."/>
            <person name="Henrissat B."/>
            <person name="Reynolds N.K."/>
            <person name="Benny G.L."/>
            <person name="Smith M.E."/>
            <person name="James T.Y."/>
            <person name="Grigoriev I.V."/>
        </authorList>
    </citation>
    <scope>NUCLEOTIDE SEQUENCE [LARGE SCALE GENOMIC DNA]</scope>
    <source>
        <strain evidence="6">CSF55</strain>
    </source>
</reference>
<dbReference type="SUPFAM" id="SSF46785">
    <property type="entry name" value="Winged helix' DNA-binding domain"/>
    <property type="match status" value="1"/>
</dbReference>
<comment type="similarity">
    <text evidence="1">Belongs to the Cdt1 family.</text>
</comment>
<dbReference type="GO" id="GO:0003677">
    <property type="term" value="F:DNA binding"/>
    <property type="evidence" value="ECO:0007669"/>
    <property type="project" value="InterPro"/>
</dbReference>
<dbReference type="GO" id="GO:0005634">
    <property type="term" value="C:nucleus"/>
    <property type="evidence" value="ECO:0007669"/>
    <property type="project" value="TreeGrafter"/>
</dbReference>
<dbReference type="Pfam" id="PF16679">
    <property type="entry name" value="CDT1_C"/>
    <property type="match status" value="1"/>
</dbReference>
<dbReference type="AlphaFoldDB" id="A0A4P9YFR9"/>
<dbReference type="EMBL" id="ML005593">
    <property type="protein sequence ID" value="RKP18008.1"/>
    <property type="molecule type" value="Genomic_DNA"/>
</dbReference>
<feature type="domain" description="DNA replication factor Cdt1 C-terminal" evidence="4">
    <location>
        <begin position="300"/>
        <end position="390"/>
    </location>
</feature>
<organism evidence="5 6">
    <name type="scientific">Rozella allomycis (strain CSF55)</name>
    <dbReference type="NCBI Taxonomy" id="988480"/>
    <lineage>
        <taxon>Eukaryota</taxon>
        <taxon>Fungi</taxon>
        <taxon>Fungi incertae sedis</taxon>
        <taxon>Cryptomycota</taxon>
        <taxon>Cryptomycota incertae sedis</taxon>
        <taxon>Rozella</taxon>
    </lineage>
</organism>
<evidence type="ECO:0000256" key="2">
    <source>
        <dbReference type="ARBA" id="ARBA00023306"/>
    </source>
</evidence>
<feature type="compositionally biased region" description="Basic and acidic residues" evidence="3">
    <location>
        <begin position="55"/>
        <end position="80"/>
    </location>
</feature>
<accession>A0A4P9YFR9</accession>
<dbReference type="GO" id="GO:0000278">
    <property type="term" value="P:mitotic cell cycle"/>
    <property type="evidence" value="ECO:0007669"/>
    <property type="project" value="TreeGrafter"/>
</dbReference>
<feature type="compositionally biased region" description="Polar residues" evidence="3">
    <location>
        <begin position="1"/>
        <end position="19"/>
    </location>
</feature>
<dbReference type="Gene3D" id="1.10.10.1420">
    <property type="entry name" value="DNA replication factor Cdt1, C-terminal WH domain"/>
    <property type="match status" value="1"/>
</dbReference>
<keyword evidence="2" id="KW-0131">Cell cycle</keyword>
<evidence type="ECO:0000259" key="4">
    <source>
        <dbReference type="Pfam" id="PF16679"/>
    </source>
</evidence>
<dbReference type="GO" id="GO:0000076">
    <property type="term" value="P:DNA replication checkpoint signaling"/>
    <property type="evidence" value="ECO:0007669"/>
    <property type="project" value="TreeGrafter"/>
</dbReference>
<dbReference type="GO" id="GO:0070182">
    <property type="term" value="F:DNA polymerase binding"/>
    <property type="evidence" value="ECO:0007669"/>
    <property type="project" value="TreeGrafter"/>
</dbReference>
<dbReference type="GO" id="GO:0030174">
    <property type="term" value="P:regulation of DNA-templated DNA replication initiation"/>
    <property type="evidence" value="ECO:0007669"/>
    <property type="project" value="InterPro"/>
</dbReference>
<protein>
    <recommendedName>
        <fullName evidence="4">DNA replication factor Cdt1 C-terminal domain-containing protein</fullName>
    </recommendedName>
</protein>
<dbReference type="InterPro" id="IPR032054">
    <property type="entry name" value="Cdt1_C"/>
</dbReference>
<dbReference type="GO" id="GO:0071163">
    <property type="term" value="P:DNA replication preinitiation complex assembly"/>
    <property type="evidence" value="ECO:0007669"/>
    <property type="project" value="InterPro"/>
</dbReference>
<evidence type="ECO:0000313" key="5">
    <source>
        <dbReference type="EMBL" id="RKP18008.1"/>
    </source>
</evidence>
<dbReference type="InterPro" id="IPR038090">
    <property type="entry name" value="Cdt1_C_WH_dom_sf"/>
</dbReference>
<gene>
    <name evidence="5" type="ORF">ROZALSC1DRAFT_23644</name>
</gene>
<feature type="region of interest" description="Disordered" evidence="3">
    <location>
        <begin position="1"/>
        <end position="26"/>
    </location>
</feature>
<sequence length="418" mass="47924">MKQSSLKSYLRTTKRQTSPYAKEKKKLKVFQDESEEKIVSFNMSLPSDSVAVSFDNKEEIADKRENRQRQEKEGDILEKESKAKPIEDRALSFSDSFVTKNIKSESIARKILETSDTHAAKPKNLLESGDKIPAYKKYAHLKVPNLPKVSLPERLESLYRIFMALDSTVSFVSNRGHLKQIKTVYPEGYIFEPVKVMFEGKRTSSHAIQFNKNIESVTDEEAKRAIQSGEFLYKRKALFEKRLKTIWINKSEIPETQLYDVDVNSSNKSQQSIPISAKSDLDKNVEEKENALPAENKKLSLLERVRLKEKARLEKESNFKMMKEKPDLFLLSSLMDALYILFLSKRKTSLFIHEVLQSLSQNPLLGLSYDESKKEIEKLEKLLPDWISSSASGNGVVVKLKTSEPVNSMKKLLESKIS</sequence>
<dbReference type="PANTHER" id="PTHR28637:SF1">
    <property type="entry name" value="DNA REPLICATION FACTOR CDT1"/>
    <property type="match status" value="1"/>
</dbReference>